<dbReference type="InterPro" id="IPR052462">
    <property type="entry name" value="SLIRP/GR-RBP-like"/>
</dbReference>
<accession>A0A443I0J3</accession>
<feature type="region of interest" description="Disordered" evidence="3">
    <location>
        <begin position="601"/>
        <end position="644"/>
    </location>
</feature>
<dbReference type="SUPFAM" id="SSF54928">
    <property type="entry name" value="RNA-binding domain, RBD"/>
    <property type="match status" value="1"/>
</dbReference>
<feature type="domain" description="RRM" evidence="4">
    <location>
        <begin position="648"/>
        <end position="726"/>
    </location>
</feature>
<feature type="compositionally biased region" description="Polar residues" evidence="3">
    <location>
        <begin position="489"/>
        <end position="511"/>
    </location>
</feature>
<dbReference type="Proteomes" id="UP000283841">
    <property type="component" value="Unassembled WGS sequence"/>
</dbReference>
<feature type="region of interest" description="Disordered" evidence="3">
    <location>
        <begin position="101"/>
        <end position="124"/>
    </location>
</feature>
<name>A0A443I0J3_BYSSP</name>
<feature type="region of interest" description="Disordered" evidence="3">
    <location>
        <begin position="876"/>
        <end position="961"/>
    </location>
</feature>
<feature type="compositionally biased region" description="Low complexity" evidence="3">
    <location>
        <begin position="211"/>
        <end position="225"/>
    </location>
</feature>
<keyword evidence="1 2" id="KW-0694">RNA-binding</keyword>
<dbReference type="GO" id="GO:0003723">
    <property type="term" value="F:RNA binding"/>
    <property type="evidence" value="ECO:0007669"/>
    <property type="project" value="UniProtKB-UniRule"/>
</dbReference>
<organism evidence="5 6">
    <name type="scientific">Byssochlamys spectabilis</name>
    <name type="common">Paecilomyces variotii</name>
    <dbReference type="NCBI Taxonomy" id="264951"/>
    <lineage>
        <taxon>Eukaryota</taxon>
        <taxon>Fungi</taxon>
        <taxon>Dikarya</taxon>
        <taxon>Ascomycota</taxon>
        <taxon>Pezizomycotina</taxon>
        <taxon>Eurotiomycetes</taxon>
        <taxon>Eurotiomycetidae</taxon>
        <taxon>Eurotiales</taxon>
        <taxon>Thermoascaceae</taxon>
        <taxon>Paecilomyces</taxon>
    </lineage>
</organism>
<feature type="compositionally biased region" description="Basic and acidic residues" evidence="3">
    <location>
        <begin position="195"/>
        <end position="205"/>
    </location>
</feature>
<evidence type="ECO:0000259" key="4">
    <source>
        <dbReference type="PROSITE" id="PS50102"/>
    </source>
</evidence>
<proteinExistence type="predicted"/>
<feature type="compositionally biased region" description="Basic and acidic residues" evidence="3">
    <location>
        <begin position="545"/>
        <end position="573"/>
    </location>
</feature>
<feature type="compositionally biased region" description="Polar residues" evidence="3">
    <location>
        <begin position="149"/>
        <end position="158"/>
    </location>
</feature>
<dbReference type="RefSeq" id="XP_028487216.1">
    <property type="nucleotide sequence ID" value="XM_028625438.1"/>
</dbReference>
<feature type="region of interest" description="Disordered" evidence="3">
    <location>
        <begin position="145"/>
        <end position="177"/>
    </location>
</feature>
<dbReference type="STRING" id="264951.A0A443I0J3"/>
<dbReference type="Gene3D" id="3.30.70.330">
    <property type="match status" value="1"/>
</dbReference>
<feature type="compositionally biased region" description="Pro residues" evidence="3">
    <location>
        <begin position="615"/>
        <end position="627"/>
    </location>
</feature>
<evidence type="ECO:0000256" key="1">
    <source>
        <dbReference type="ARBA" id="ARBA00022884"/>
    </source>
</evidence>
<feature type="compositionally biased region" description="Polar residues" evidence="3">
    <location>
        <begin position="293"/>
        <end position="303"/>
    </location>
</feature>
<dbReference type="EMBL" id="RCNU01000002">
    <property type="protein sequence ID" value="RWQ97571.1"/>
    <property type="molecule type" value="Genomic_DNA"/>
</dbReference>
<protein>
    <recommendedName>
        <fullName evidence="4">RRM domain-containing protein</fullName>
    </recommendedName>
</protein>
<feature type="region of interest" description="Disordered" evidence="3">
    <location>
        <begin position="341"/>
        <end position="366"/>
    </location>
</feature>
<dbReference type="GeneID" id="39594715"/>
<dbReference type="SMART" id="SM00360">
    <property type="entry name" value="RRM"/>
    <property type="match status" value="1"/>
</dbReference>
<keyword evidence="6" id="KW-1185">Reference proteome</keyword>
<evidence type="ECO:0000256" key="3">
    <source>
        <dbReference type="SAM" id="MobiDB-lite"/>
    </source>
</evidence>
<dbReference type="InterPro" id="IPR035979">
    <property type="entry name" value="RBD_domain_sf"/>
</dbReference>
<dbReference type="PANTHER" id="PTHR48027">
    <property type="entry name" value="HETEROGENEOUS NUCLEAR RIBONUCLEOPROTEIN 87F-RELATED"/>
    <property type="match status" value="1"/>
</dbReference>
<evidence type="ECO:0000313" key="5">
    <source>
        <dbReference type="EMBL" id="RWQ97571.1"/>
    </source>
</evidence>
<sequence length="1100" mass="119015">MLQPFKVRDLVSQTANANLHAVASAESTSQDTAAKYTEIRTTHDVRRDERHGVVVLSASEYDHIISTHPRAALTYMDPDDGETITVGSSLELSQRLEDPVFDSTLPWASPPSPGPSSSQDDQNPMHIFDIRRSNSVTELWKRYERSNRFPEQSSSQETSLEDVSESKPSKPVFGDASTVDIRQRWLRACNPPQVPKREPSPRKQQEQAPLSSFSSAQVSDAASSSMPANTDYTGEKVASQESGTSFLTAEGKRQAQEAGARMRGWRQTPDASTSRFISLPSIQGDPWVPGASMNCSTNASMRASSRPEATPNPEPPAGDEAQPLLAAFEAEMSRIMEAHTDAEREGPGASISTPVETQGAQQPSDATRPADLFVHAMNNVIGKVELVGSELRARLPEIERQVSSAQRAFPEQIRPTLQNALSALDGCVKNLAYSLGEASIVSGNPANRVRTPEFPQAEQAVNDFRELASEFSQIGRTLFESFRTEFGPSFSSGATQESSAEAISASTQTDTAVPDVDSQPGSTVSSAVSEMQGQHETSGPSSFSKGKERVADITDDTHKEVFDRESSQTKTDEGAATFGQPPLSLQGASYPHIGFSTWQLPTVPPFGRPGNLPIPHDPYPPPPPPPQSDSQAASSLQTSSQAPASEQETLFIGNVGYNVTDKVIQDVFASKGFLVKVDLPVDLESGRHAGFGYLHFPSVHSAKAALAALQGAHIDGHSINLEFCHGALHNSKDNAASLSGATERPLGLLNPRSQSAYPQVKDSFSKKVCTAGTPSAMAKCQNISTLQGSSKNDTGVSMLDEAVVDPEFSARYPSLLSGGPGVGAADTPSPGKLAELNTKARIPEFPPVSQVDAHVLRTSHRLSHPTPCAHINMSEARQNQDGNPHPALVDTGDVPVASTDEQPVSLPRRSPYHRGRRPMSTREPYDQYGGASLPRRVLHGPHRSNTLTTVGPSRRPLEPSKHIFNPEMLPRRWQSARSAVCAPDTNDPRWIRHARLTERQNDQGPHQQTSLNEISRASSGFPVDDIHNHNEGSGSGPRSDTRRRHITGCVETLLELGYGSMRGGRQRMTIYAEAADGKIQDAIDMIEEERKAYEQQGSLI</sequence>
<comment type="caution">
    <text evidence="5">The sequence shown here is derived from an EMBL/GenBank/DDBJ whole genome shotgun (WGS) entry which is preliminary data.</text>
</comment>
<feature type="compositionally biased region" description="Polar residues" evidence="3">
    <location>
        <begin position="519"/>
        <end position="544"/>
    </location>
</feature>
<feature type="region of interest" description="Disordered" evidence="3">
    <location>
        <begin position="489"/>
        <end position="583"/>
    </location>
</feature>
<dbReference type="InterPro" id="IPR000504">
    <property type="entry name" value="RRM_dom"/>
</dbReference>
<dbReference type="VEuPathDB" id="FungiDB:C8Q69DRAFT_141570"/>
<reference evidence="5 6" key="1">
    <citation type="journal article" date="2018" name="Front. Microbiol.">
        <title>Genomic and genetic insights into a cosmopolitan fungus, Paecilomyces variotii (Eurotiales).</title>
        <authorList>
            <person name="Urquhart A.S."/>
            <person name="Mondo S.J."/>
            <person name="Makela M.R."/>
            <person name="Hane J.K."/>
            <person name="Wiebenga A."/>
            <person name="He G."/>
            <person name="Mihaltcheva S."/>
            <person name="Pangilinan J."/>
            <person name="Lipzen A."/>
            <person name="Barry K."/>
            <person name="de Vries R.P."/>
            <person name="Grigoriev I.V."/>
            <person name="Idnurm A."/>
        </authorList>
    </citation>
    <scope>NUCLEOTIDE SEQUENCE [LARGE SCALE GENOMIC DNA]</scope>
    <source>
        <strain evidence="5 6">CBS 101075</strain>
    </source>
</reference>
<feature type="compositionally biased region" description="Polar residues" evidence="3">
    <location>
        <begin position="350"/>
        <end position="365"/>
    </location>
</feature>
<dbReference type="AlphaFoldDB" id="A0A443I0J3"/>
<feature type="compositionally biased region" description="Basic residues" evidence="3">
    <location>
        <begin position="910"/>
        <end position="919"/>
    </location>
</feature>
<evidence type="ECO:0000256" key="2">
    <source>
        <dbReference type="PROSITE-ProRule" id="PRU00176"/>
    </source>
</evidence>
<feature type="region of interest" description="Disordered" evidence="3">
    <location>
        <begin position="1018"/>
        <end position="1044"/>
    </location>
</feature>
<feature type="region of interest" description="Disordered" evidence="3">
    <location>
        <begin position="189"/>
        <end position="320"/>
    </location>
</feature>
<feature type="compositionally biased region" description="Low complexity" evidence="3">
    <location>
        <begin position="628"/>
        <end position="644"/>
    </location>
</feature>
<dbReference type="InterPro" id="IPR012677">
    <property type="entry name" value="Nucleotide-bd_a/b_plait_sf"/>
</dbReference>
<dbReference type="Pfam" id="PF00076">
    <property type="entry name" value="RRM_1"/>
    <property type="match status" value="1"/>
</dbReference>
<gene>
    <name evidence="5" type="ORF">C8Q69DRAFT_141570</name>
</gene>
<evidence type="ECO:0000313" key="6">
    <source>
        <dbReference type="Proteomes" id="UP000283841"/>
    </source>
</evidence>
<dbReference type="PROSITE" id="PS50102">
    <property type="entry name" value="RRM"/>
    <property type="match status" value="1"/>
</dbReference>